<comment type="caution">
    <text evidence="3">The sequence shown here is derived from an EMBL/GenBank/DDBJ whole genome shotgun (WGS) entry which is preliminary data.</text>
</comment>
<dbReference type="Pfam" id="PF13561">
    <property type="entry name" value="adh_short_C2"/>
    <property type="match status" value="1"/>
</dbReference>
<protein>
    <submittedName>
        <fullName evidence="3">SDR family oxidoreductase</fullName>
        <ecNumber evidence="3">1.-.-.-</ecNumber>
    </submittedName>
</protein>
<proteinExistence type="inferred from homology"/>
<organism evidence="3 4">
    <name type="scientific">Glaciecola petra</name>
    <dbReference type="NCBI Taxonomy" id="3075602"/>
    <lineage>
        <taxon>Bacteria</taxon>
        <taxon>Pseudomonadati</taxon>
        <taxon>Pseudomonadota</taxon>
        <taxon>Gammaproteobacteria</taxon>
        <taxon>Alteromonadales</taxon>
        <taxon>Alteromonadaceae</taxon>
        <taxon>Glaciecola</taxon>
    </lineage>
</organism>
<dbReference type="GO" id="GO:0016491">
    <property type="term" value="F:oxidoreductase activity"/>
    <property type="evidence" value="ECO:0007669"/>
    <property type="project" value="UniProtKB-KW"/>
</dbReference>
<evidence type="ECO:0000313" key="4">
    <source>
        <dbReference type="Proteomes" id="UP001253545"/>
    </source>
</evidence>
<name>A0ABU2ZNE4_9ALTE</name>
<dbReference type="InterPro" id="IPR036291">
    <property type="entry name" value="NAD(P)-bd_dom_sf"/>
</dbReference>
<keyword evidence="2 3" id="KW-0560">Oxidoreductase</keyword>
<dbReference type="PRINTS" id="PR00081">
    <property type="entry name" value="GDHRDH"/>
</dbReference>
<dbReference type="PANTHER" id="PTHR43477">
    <property type="entry name" value="DIHYDROANTICAPSIN 7-DEHYDROGENASE"/>
    <property type="match status" value="1"/>
</dbReference>
<dbReference type="SUPFAM" id="SSF51735">
    <property type="entry name" value="NAD(P)-binding Rossmann-fold domains"/>
    <property type="match status" value="1"/>
</dbReference>
<sequence length="247" mass="26724">MTKTVLITGASSGIGLAIARRFAAEQYEVFNLDIVMAENHDENDHIHYRHCDITNHDAVKQVVDSIASSQTIDVLVSNAGMHFSANIENTQEIDFDRVMSLNVKGAYSVSRAVIPYMKQKQDGVILFIGSDQSSVGKPNSFVYNISKHALASMAKTIALDYAKDNIRANTLCPGTVETPLYHKAIDAYCEKSGADKKRVHAEEAALQPLGRIGHVNDVAALALFLASKDASFITGALYAVDGGYTTG</sequence>
<dbReference type="EC" id="1.-.-.-" evidence="3"/>
<accession>A0ABU2ZNE4</accession>
<dbReference type="PROSITE" id="PS00061">
    <property type="entry name" value="ADH_SHORT"/>
    <property type="match status" value="1"/>
</dbReference>
<reference evidence="3 4" key="1">
    <citation type="submission" date="2023-09" db="EMBL/GenBank/DDBJ databases">
        <authorList>
            <person name="Rey-Velasco X."/>
        </authorList>
    </citation>
    <scope>NUCLEOTIDE SEQUENCE [LARGE SCALE GENOMIC DNA]</scope>
    <source>
        <strain evidence="3 4">P117</strain>
    </source>
</reference>
<dbReference type="Gene3D" id="3.40.50.720">
    <property type="entry name" value="NAD(P)-binding Rossmann-like Domain"/>
    <property type="match status" value="1"/>
</dbReference>
<dbReference type="CDD" id="cd05233">
    <property type="entry name" value="SDR_c"/>
    <property type="match status" value="1"/>
</dbReference>
<keyword evidence="4" id="KW-1185">Reference proteome</keyword>
<dbReference type="InterPro" id="IPR002347">
    <property type="entry name" value="SDR_fam"/>
</dbReference>
<dbReference type="RefSeq" id="WP_311367634.1">
    <property type="nucleotide sequence ID" value="NZ_JAVRHX010000001.1"/>
</dbReference>
<dbReference type="PANTHER" id="PTHR43477:SF1">
    <property type="entry name" value="DIHYDROANTICAPSIN 7-DEHYDROGENASE"/>
    <property type="match status" value="1"/>
</dbReference>
<comment type="similarity">
    <text evidence="1">Belongs to the short-chain dehydrogenases/reductases (SDR) family.</text>
</comment>
<evidence type="ECO:0000256" key="2">
    <source>
        <dbReference type="ARBA" id="ARBA00023002"/>
    </source>
</evidence>
<dbReference type="EMBL" id="JAVRHX010000001">
    <property type="protein sequence ID" value="MDT0594152.1"/>
    <property type="molecule type" value="Genomic_DNA"/>
</dbReference>
<dbReference type="InterPro" id="IPR020904">
    <property type="entry name" value="Sc_DH/Rdtase_CS"/>
</dbReference>
<dbReference type="InterPro" id="IPR051122">
    <property type="entry name" value="SDR_DHRS6-like"/>
</dbReference>
<dbReference type="PRINTS" id="PR00080">
    <property type="entry name" value="SDRFAMILY"/>
</dbReference>
<evidence type="ECO:0000256" key="1">
    <source>
        <dbReference type="ARBA" id="ARBA00006484"/>
    </source>
</evidence>
<dbReference type="Proteomes" id="UP001253545">
    <property type="component" value="Unassembled WGS sequence"/>
</dbReference>
<evidence type="ECO:0000313" key="3">
    <source>
        <dbReference type="EMBL" id="MDT0594152.1"/>
    </source>
</evidence>
<gene>
    <name evidence="3" type="ORF">RM552_04780</name>
</gene>